<keyword evidence="3" id="KW-0862">Zinc</keyword>
<feature type="region of interest" description="Disordered" evidence="5">
    <location>
        <begin position="926"/>
        <end position="963"/>
    </location>
</feature>
<keyword evidence="8" id="KW-1185">Reference proteome</keyword>
<dbReference type="Gene3D" id="2.40.70.10">
    <property type="entry name" value="Acid Proteases"/>
    <property type="match status" value="1"/>
</dbReference>
<evidence type="ECO:0000313" key="8">
    <source>
        <dbReference type="Proteomes" id="UP001151760"/>
    </source>
</evidence>
<dbReference type="PANTHER" id="PTHR42647">
    <property type="entry name" value="SBP (S-RIBONUCLEASE BINDING PROTEIN) FAMILY PROTEIN"/>
    <property type="match status" value="1"/>
</dbReference>
<evidence type="ECO:0000259" key="6">
    <source>
        <dbReference type="Pfam" id="PF03732"/>
    </source>
</evidence>
<feature type="compositionally biased region" description="Basic residues" evidence="5">
    <location>
        <begin position="325"/>
        <end position="336"/>
    </location>
</feature>
<evidence type="ECO:0000256" key="5">
    <source>
        <dbReference type="SAM" id="MobiDB-lite"/>
    </source>
</evidence>
<name>A0ABQ5IF04_9ASTR</name>
<gene>
    <name evidence="7" type="ORF">Tco_1094249</name>
</gene>
<feature type="compositionally biased region" description="Basic residues" evidence="5">
    <location>
        <begin position="572"/>
        <end position="591"/>
    </location>
</feature>
<comment type="caution">
    <text evidence="7">The sequence shown here is derived from an EMBL/GenBank/DDBJ whole genome shotgun (WGS) entry which is preliminary data.</text>
</comment>
<evidence type="ECO:0000256" key="1">
    <source>
        <dbReference type="ARBA" id="ARBA00022723"/>
    </source>
</evidence>
<sequence>MLMMDQGNVAMSTTYEDHHFQPGYLVTKPMYGSGMKTGFIPEPAFKAESGVTYNNLPPRKRSRENGYNNNQMLDTSVLLNEDVASQMYQHQLEIDHFVAQHAEKMRSEIAEMRRRSAKRLIVAVNEGAMKRLKTKEEEITRLNQLNWSLEEKLKSLLVENQIWRELAQTNEATTNNLQQLLVQAQLQQQEQEEEQTLVNDDIDGAESCCGSNYEEDVSAKKCLKCGKKQSCVLVLPCRHLCVCDVCETTTTICPDSVRTTSAVDLEEFCEKHYEKLLPIMADKYEYEKRKKEKLEEVKARLDFGDARKKSTRAQESAYSKSKTVSPRRWRRSRSPRHNPSVFTRLRRERSRSPRGHWKSKLRRKKSNVEDDDLSQPWVCAETDPFTSRIRHFDFPKTRMPSHVKTYNGSEDPEDHLKIFQAAAKTERWAMPTWCHMFNSTLTGNARVWFDDLPPESIDSYNDLREAFLKNYLQQKKCIRDPIVLHNIKQRDGESTEDFIQRYKSESGNVKGAPECMRISGFVHGITNPKLIKRFHEKIRKTVDEMMQVATSFLQGQEAASNQERKKVPQAWRHPKGNHKQNFKKGRGFRSQHKTEKRPDRFTLLKKTPKEILALEKGKFKTPLPMTTPVEKRNANKFCKFHGEVGHNTDECNHLRKQIEDMLKAKKLSHIIRELKQNSGKEQPKKKGETSGKEKSQAILMIQSRQKAVRQKTTQSFSPDLEISFPSLGNDEGAEGPLIIEAEVGGHQVHRMCIDGGSSFEILYEHCFNRLRPEIRNQMVPATTSLVGFSGEIKWPLGQITLLVKVRDDEHSTSAWMDFMVVRSTSPFNGIIGRPGLRKIKAVPSTTHGMIKFPVMGGTLTLKSSKIIPVECAMISGPEDQSPPVNKVKEERIKVTINPEHPEQTVMIGSNLTEKTRSKLCNLLQRSIRKGKSGNKSGTPGADSNDGFRPYRKNQKLSSRLAKERGQVRRNVAINDEVSKLVTAGIMREVHYHDWLLPTGMERRVMQMLLENEGGALANPFCVITPLQMLPGCIQGYHQIQKWQREDEEKDRLGLYTLSGLVDSSGLEDVAFHETILDQSKGIMICPDKVEPYKPSITNMLERCAEVKWKIGKLKQEGKLPFRQMKQHIAQLPMLTALEEQEELIVLPGCIKDADKCLDDFIVGRKTRRRRSGRFRKGEDRSGTVDLVQDGSILHDWIGAGVITHGIRVRGRVLPYALDFKFESN</sequence>
<feature type="region of interest" description="Disordered" evidence="5">
    <location>
        <begin position="566"/>
        <end position="596"/>
    </location>
</feature>
<dbReference type="Pfam" id="PF03732">
    <property type="entry name" value="Retrotrans_gag"/>
    <property type="match status" value="1"/>
</dbReference>
<evidence type="ECO:0000256" key="4">
    <source>
        <dbReference type="SAM" id="Coils"/>
    </source>
</evidence>
<dbReference type="GO" id="GO:0003964">
    <property type="term" value="F:RNA-directed DNA polymerase activity"/>
    <property type="evidence" value="ECO:0007669"/>
    <property type="project" value="UniProtKB-KW"/>
</dbReference>
<proteinExistence type="predicted"/>
<keyword evidence="7" id="KW-0695">RNA-directed DNA polymerase</keyword>
<accession>A0ABQ5IF04</accession>
<keyword evidence="1" id="KW-0479">Metal-binding</keyword>
<reference evidence="7" key="1">
    <citation type="journal article" date="2022" name="Int. J. Mol. Sci.">
        <title>Draft Genome of Tanacetum Coccineum: Genomic Comparison of Closely Related Tanacetum-Family Plants.</title>
        <authorList>
            <person name="Yamashiro T."/>
            <person name="Shiraishi A."/>
            <person name="Nakayama K."/>
            <person name="Satake H."/>
        </authorList>
    </citation>
    <scope>NUCLEOTIDE SEQUENCE</scope>
</reference>
<keyword evidence="7" id="KW-0808">Transferase</keyword>
<evidence type="ECO:0000256" key="3">
    <source>
        <dbReference type="ARBA" id="ARBA00022833"/>
    </source>
</evidence>
<dbReference type="InterPro" id="IPR021109">
    <property type="entry name" value="Peptidase_aspartic_dom_sf"/>
</dbReference>
<dbReference type="EMBL" id="BQNB010020703">
    <property type="protein sequence ID" value="GJT98731.1"/>
    <property type="molecule type" value="Genomic_DNA"/>
</dbReference>
<keyword evidence="2" id="KW-0863">Zinc-finger</keyword>
<feature type="compositionally biased region" description="Basic and acidic residues" evidence="5">
    <location>
        <begin position="681"/>
        <end position="695"/>
    </location>
</feature>
<feature type="domain" description="Retrotransposon gag" evidence="6">
    <location>
        <begin position="436"/>
        <end position="525"/>
    </location>
</feature>
<reference evidence="7" key="2">
    <citation type="submission" date="2022-01" db="EMBL/GenBank/DDBJ databases">
        <authorList>
            <person name="Yamashiro T."/>
            <person name="Shiraishi A."/>
            <person name="Satake H."/>
            <person name="Nakayama K."/>
        </authorList>
    </citation>
    <scope>NUCLEOTIDE SEQUENCE</scope>
</reference>
<protein>
    <submittedName>
        <fullName evidence="7">Reverse transcriptase domain-containing protein</fullName>
    </submittedName>
</protein>
<organism evidence="7 8">
    <name type="scientific">Tanacetum coccineum</name>
    <dbReference type="NCBI Taxonomy" id="301880"/>
    <lineage>
        <taxon>Eukaryota</taxon>
        <taxon>Viridiplantae</taxon>
        <taxon>Streptophyta</taxon>
        <taxon>Embryophyta</taxon>
        <taxon>Tracheophyta</taxon>
        <taxon>Spermatophyta</taxon>
        <taxon>Magnoliopsida</taxon>
        <taxon>eudicotyledons</taxon>
        <taxon>Gunneridae</taxon>
        <taxon>Pentapetalae</taxon>
        <taxon>asterids</taxon>
        <taxon>campanulids</taxon>
        <taxon>Asterales</taxon>
        <taxon>Asteraceae</taxon>
        <taxon>Asteroideae</taxon>
        <taxon>Anthemideae</taxon>
        <taxon>Anthemidinae</taxon>
        <taxon>Tanacetum</taxon>
    </lineage>
</organism>
<dbReference type="CDD" id="cd16649">
    <property type="entry name" value="mRING-HC-C3HC5_CGRF1-like"/>
    <property type="match status" value="1"/>
</dbReference>
<feature type="compositionally biased region" description="Basic residues" evidence="5">
    <location>
        <begin position="344"/>
        <end position="365"/>
    </location>
</feature>
<feature type="region of interest" description="Disordered" evidence="5">
    <location>
        <begin position="306"/>
        <end position="365"/>
    </location>
</feature>
<dbReference type="InterPro" id="IPR005162">
    <property type="entry name" value="Retrotrans_gag_dom"/>
</dbReference>
<dbReference type="PANTHER" id="PTHR42647:SF45">
    <property type="entry name" value="TRANSCRIPTION FACTOR C2H2 FAMILY"/>
    <property type="match status" value="1"/>
</dbReference>
<evidence type="ECO:0000313" key="7">
    <source>
        <dbReference type="EMBL" id="GJT98731.1"/>
    </source>
</evidence>
<dbReference type="CDD" id="cd00303">
    <property type="entry name" value="retropepsin_like"/>
    <property type="match status" value="1"/>
</dbReference>
<feature type="coiled-coil region" evidence="4">
    <location>
        <begin position="125"/>
        <end position="194"/>
    </location>
</feature>
<feature type="region of interest" description="Disordered" evidence="5">
    <location>
        <begin position="673"/>
        <end position="695"/>
    </location>
</feature>
<feature type="compositionally biased region" description="Polar residues" evidence="5">
    <location>
        <begin position="313"/>
        <end position="324"/>
    </location>
</feature>
<keyword evidence="4" id="KW-0175">Coiled coil</keyword>
<evidence type="ECO:0000256" key="2">
    <source>
        <dbReference type="ARBA" id="ARBA00022771"/>
    </source>
</evidence>
<keyword evidence="7" id="KW-0548">Nucleotidyltransferase</keyword>
<dbReference type="Proteomes" id="UP001151760">
    <property type="component" value="Unassembled WGS sequence"/>
</dbReference>